<dbReference type="PANTHER" id="PTHR24421:SF10">
    <property type="entry name" value="NITRATE_NITRITE SENSOR PROTEIN NARQ"/>
    <property type="match status" value="1"/>
</dbReference>
<dbReference type="Pfam" id="PF02518">
    <property type="entry name" value="HATPase_c"/>
    <property type="match status" value="1"/>
</dbReference>
<dbReference type="GO" id="GO:0016301">
    <property type="term" value="F:kinase activity"/>
    <property type="evidence" value="ECO:0007669"/>
    <property type="project" value="UniProtKB-KW"/>
</dbReference>
<organism evidence="11 12">
    <name type="scientific">Kaistia terrae</name>
    <dbReference type="NCBI Taxonomy" id="537017"/>
    <lineage>
        <taxon>Bacteria</taxon>
        <taxon>Pseudomonadati</taxon>
        <taxon>Pseudomonadota</taxon>
        <taxon>Alphaproteobacteria</taxon>
        <taxon>Hyphomicrobiales</taxon>
        <taxon>Kaistiaceae</taxon>
        <taxon>Kaistia</taxon>
    </lineage>
</organism>
<evidence type="ECO:0000259" key="9">
    <source>
        <dbReference type="Pfam" id="PF02518"/>
    </source>
</evidence>
<comment type="catalytic activity">
    <reaction evidence="1">
        <text>ATP + protein L-histidine = ADP + protein N-phospho-L-histidine.</text>
        <dbReference type="EC" id="2.7.13.3"/>
    </reaction>
</comment>
<protein>
    <recommendedName>
        <fullName evidence="2">histidine kinase</fullName>
        <ecNumber evidence="2">2.7.13.3</ecNumber>
    </recommendedName>
</protein>
<dbReference type="Proteomes" id="UP001596150">
    <property type="component" value="Unassembled WGS sequence"/>
</dbReference>
<evidence type="ECO:0000256" key="6">
    <source>
        <dbReference type="ARBA" id="ARBA00022777"/>
    </source>
</evidence>
<evidence type="ECO:0000256" key="8">
    <source>
        <dbReference type="ARBA" id="ARBA00023012"/>
    </source>
</evidence>
<dbReference type="PANTHER" id="PTHR24421">
    <property type="entry name" value="NITRATE/NITRITE SENSOR PROTEIN NARX-RELATED"/>
    <property type="match status" value="1"/>
</dbReference>
<evidence type="ECO:0000313" key="11">
    <source>
        <dbReference type="EMBL" id="MFC5515304.1"/>
    </source>
</evidence>
<gene>
    <name evidence="11" type="ORF">ACFPP9_05935</name>
</gene>
<evidence type="ECO:0000256" key="2">
    <source>
        <dbReference type="ARBA" id="ARBA00012438"/>
    </source>
</evidence>
<dbReference type="CDD" id="cd16917">
    <property type="entry name" value="HATPase_UhpB-NarQ-NarX-like"/>
    <property type="match status" value="1"/>
</dbReference>
<keyword evidence="3" id="KW-0597">Phosphoprotein</keyword>
<sequence length="327" mass="35775">MMTLLPDIAAGDDSGILPSISSFTDQNLDIELIGVVGGAARENSACLDSIALRSSLDIANSPHAASINQNKINSGGSSISSKWASIYGQIPSALPAIERSRLTNWEIVERERQRFSRDIHDVSGQYIVSMLFRLAALERNVTDLRLLSQFADLRETLTHFSEELQQLATGERPGVPPGYRLVASLSDLIGRWENQVGITTRFRHHGMNRPDLDDRTTEAVFRIVQEALTNIAKHATTASMVTIRLRLMPDYLMLLIEDDGYGPGPASTTEAANARKRCGIAGMIQRVTELGGTFAIRARRGSKGTRLVATIPLLARRGLRRSGGDPQ</sequence>
<keyword evidence="6 11" id="KW-0418">Kinase</keyword>
<dbReference type="InterPro" id="IPR011712">
    <property type="entry name" value="Sig_transdc_His_kin_sub3_dim/P"/>
</dbReference>
<dbReference type="EC" id="2.7.13.3" evidence="2"/>
<accession>A0ABW0PY33</accession>
<keyword evidence="8" id="KW-0902">Two-component regulatory system</keyword>
<dbReference type="InterPro" id="IPR003594">
    <property type="entry name" value="HATPase_dom"/>
</dbReference>
<feature type="domain" description="Histidine kinase/HSP90-like ATPase" evidence="9">
    <location>
        <begin position="219"/>
        <end position="313"/>
    </location>
</feature>
<evidence type="ECO:0000256" key="4">
    <source>
        <dbReference type="ARBA" id="ARBA00022679"/>
    </source>
</evidence>
<dbReference type="InterPro" id="IPR050482">
    <property type="entry name" value="Sensor_HK_TwoCompSys"/>
</dbReference>
<feature type="domain" description="Signal transduction histidine kinase subgroup 3 dimerisation and phosphoacceptor" evidence="10">
    <location>
        <begin position="111"/>
        <end position="174"/>
    </location>
</feature>
<keyword evidence="7" id="KW-0067">ATP-binding</keyword>
<keyword evidence="5" id="KW-0547">Nucleotide-binding</keyword>
<keyword evidence="12" id="KW-1185">Reference proteome</keyword>
<name>A0ABW0PY33_9HYPH</name>
<dbReference type="EMBL" id="JBHSML010000002">
    <property type="protein sequence ID" value="MFC5515304.1"/>
    <property type="molecule type" value="Genomic_DNA"/>
</dbReference>
<dbReference type="RefSeq" id="WP_266343297.1">
    <property type="nucleotide sequence ID" value="NZ_JAPKNH010000002.1"/>
</dbReference>
<dbReference type="Gene3D" id="1.20.5.1930">
    <property type="match status" value="1"/>
</dbReference>
<evidence type="ECO:0000256" key="7">
    <source>
        <dbReference type="ARBA" id="ARBA00022840"/>
    </source>
</evidence>
<reference evidence="12" key="1">
    <citation type="journal article" date="2019" name="Int. J. Syst. Evol. Microbiol.">
        <title>The Global Catalogue of Microorganisms (GCM) 10K type strain sequencing project: providing services to taxonomists for standard genome sequencing and annotation.</title>
        <authorList>
            <consortium name="The Broad Institute Genomics Platform"/>
            <consortium name="The Broad Institute Genome Sequencing Center for Infectious Disease"/>
            <person name="Wu L."/>
            <person name="Ma J."/>
        </authorList>
    </citation>
    <scope>NUCLEOTIDE SEQUENCE [LARGE SCALE GENOMIC DNA]</scope>
    <source>
        <strain evidence="12">KACC 12633</strain>
    </source>
</reference>
<dbReference type="InterPro" id="IPR036890">
    <property type="entry name" value="HATPase_C_sf"/>
</dbReference>
<proteinExistence type="predicted"/>
<dbReference type="SUPFAM" id="SSF55874">
    <property type="entry name" value="ATPase domain of HSP90 chaperone/DNA topoisomerase II/histidine kinase"/>
    <property type="match status" value="1"/>
</dbReference>
<evidence type="ECO:0000313" key="12">
    <source>
        <dbReference type="Proteomes" id="UP001596150"/>
    </source>
</evidence>
<dbReference type="Pfam" id="PF07730">
    <property type="entry name" value="HisKA_3"/>
    <property type="match status" value="1"/>
</dbReference>
<keyword evidence="4" id="KW-0808">Transferase</keyword>
<evidence type="ECO:0000256" key="5">
    <source>
        <dbReference type="ARBA" id="ARBA00022741"/>
    </source>
</evidence>
<comment type="caution">
    <text evidence="11">The sequence shown here is derived from an EMBL/GenBank/DDBJ whole genome shotgun (WGS) entry which is preliminary data.</text>
</comment>
<evidence type="ECO:0000259" key="10">
    <source>
        <dbReference type="Pfam" id="PF07730"/>
    </source>
</evidence>
<dbReference type="Gene3D" id="3.30.565.10">
    <property type="entry name" value="Histidine kinase-like ATPase, C-terminal domain"/>
    <property type="match status" value="1"/>
</dbReference>
<evidence type="ECO:0000256" key="3">
    <source>
        <dbReference type="ARBA" id="ARBA00022553"/>
    </source>
</evidence>
<evidence type="ECO:0000256" key="1">
    <source>
        <dbReference type="ARBA" id="ARBA00000085"/>
    </source>
</evidence>